<organism evidence="7 8">
    <name type="scientific">Helobdella robusta</name>
    <name type="common">Californian leech</name>
    <dbReference type="NCBI Taxonomy" id="6412"/>
    <lineage>
        <taxon>Eukaryota</taxon>
        <taxon>Metazoa</taxon>
        <taxon>Spiralia</taxon>
        <taxon>Lophotrochozoa</taxon>
        <taxon>Annelida</taxon>
        <taxon>Clitellata</taxon>
        <taxon>Hirudinea</taxon>
        <taxon>Rhynchobdellida</taxon>
        <taxon>Glossiphoniidae</taxon>
        <taxon>Helobdella</taxon>
    </lineage>
</organism>
<dbReference type="InterPro" id="IPR011390">
    <property type="entry name" value="IGFBP_rP_mac25"/>
</dbReference>
<dbReference type="InterPro" id="IPR036058">
    <property type="entry name" value="Kazal_dom_sf"/>
</dbReference>
<dbReference type="GeneID" id="20211341"/>
<dbReference type="SMART" id="SM00409">
    <property type="entry name" value="IG"/>
    <property type="match status" value="2"/>
</dbReference>
<dbReference type="SMART" id="SM00408">
    <property type="entry name" value="IGc2"/>
    <property type="match status" value="1"/>
</dbReference>
<dbReference type="Gene3D" id="3.30.60.30">
    <property type="match status" value="1"/>
</dbReference>
<dbReference type="GO" id="GO:0009966">
    <property type="term" value="P:regulation of signal transduction"/>
    <property type="evidence" value="ECO:0000318"/>
    <property type="project" value="GO_Central"/>
</dbReference>
<reference evidence="7" key="3">
    <citation type="submission" date="2015-06" db="UniProtKB">
        <authorList>
            <consortium name="EnsemblMetazoa"/>
        </authorList>
    </citation>
    <scope>IDENTIFICATION</scope>
</reference>
<dbReference type="InterPro" id="IPR036179">
    <property type="entry name" value="Ig-like_dom_sf"/>
</dbReference>
<dbReference type="CDD" id="cd00096">
    <property type="entry name" value="Ig"/>
    <property type="match status" value="1"/>
</dbReference>
<dbReference type="GO" id="GO:0005520">
    <property type="term" value="F:insulin-like growth factor binding"/>
    <property type="evidence" value="ECO:0007669"/>
    <property type="project" value="InterPro"/>
</dbReference>
<dbReference type="Gene3D" id="2.60.40.10">
    <property type="entry name" value="Immunoglobulins"/>
    <property type="match status" value="1"/>
</dbReference>
<evidence type="ECO:0000313" key="8">
    <source>
        <dbReference type="Proteomes" id="UP000015101"/>
    </source>
</evidence>
<evidence type="ECO:0000259" key="4">
    <source>
        <dbReference type="PROSITE" id="PS50835"/>
    </source>
</evidence>
<evidence type="ECO:0000256" key="3">
    <source>
        <dbReference type="ARBA" id="ARBA00022729"/>
    </source>
</evidence>
<dbReference type="CTD" id="20211341"/>
<reference evidence="6 8" key="2">
    <citation type="journal article" date="2013" name="Nature">
        <title>Insights into bilaterian evolution from three spiralian genomes.</title>
        <authorList>
            <person name="Simakov O."/>
            <person name="Marletaz F."/>
            <person name="Cho S.J."/>
            <person name="Edsinger-Gonzales E."/>
            <person name="Havlak P."/>
            <person name="Hellsten U."/>
            <person name="Kuo D.H."/>
            <person name="Larsson T."/>
            <person name="Lv J."/>
            <person name="Arendt D."/>
            <person name="Savage R."/>
            <person name="Osoegawa K."/>
            <person name="de Jong P."/>
            <person name="Grimwood J."/>
            <person name="Chapman J.A."/>
            <person name="Shapiro H."/>
            <person name="Aerts A."/>
            <person name="Otillar R.P."/>
            <person name="Terry A.Y."/>
            <person name="Boore J.L."/>
            <person name="Grigoriev I.V."/>
            <person name="Lindberg D.R."/>
            <person name="Seaver E.C."/>
            <person name="Weisblat D.A."/>
            <person name="Putnam N.H."/>
            <person name="Rokhsar D.S."/>
        </authorList>
    </citation>
    <scope>NUCLEOTIDE SEQUENCE</scope>
</reference>
<dbReference type="PROSITE" id="PS51465">
    <property type="entry name" value="KAZAL_2"/>
    <property type="match status" value="1"/>
</dbReference>
<dbReference type="HOGENOM" id="CLU_779094_0_0_1"/>
<dbReference type="RefSeq" id="XP_009030201.1">
    <property type="nucleotide sequence ID" value="XM_009031953.1"/>
</dbReference>
<dbReference type="Pfam" id="PF13927">
    <property type="entry name" value="Ig_3"/>
    <property type="match status" value="1"/>
</dbReference>
<dbReference type="InterPro" id="IPR013783">
    <property type="entry name" value="Ig-like_fold"/>
</dbReference>
<dbReference type="CDD" id="cd00104">
    <property type="entry name" value="KAZAL_FS"/>
    <property type="match status" value="1"/>
</dbReference>
<dbReference type="STRING" id="6412.T1FR94"/>
<dbReference type="GO" id="GO:0005576">
    <property type="term" value="C:extracellular region"/>
    <property type="evidence" value="ECO:0007669"/>
    <property type="project" value="UniProtKB-SubCell"/>
</dbReference>
<dbReference type="EnsemblMetazoa" id="HelroT189692">
    <property type="protein sequence ID" value="HelroP189692"/>
    <property type="gene ID" value="HelroG189692"/>
</dbReference>
<dbReference type="PANTHER" id="PTHR14186:SF19">
    <property type="entry name" value="INSULIN-LIKE GROWTH FACTOR-BINDING PROTEIN 7"/>
    <property type="match status" value="1"/>
</dbReference>
<dbReference type="GO" id="GO:0001558">
    <property type="term" value="P:regulation of cell growth"/>
    <property type="evidence" value="ECO:0007669"/>
    <property type="project" value="InterPro"/>
</dbReference>
<dbReference type="SUPFAM" id="SSF100895">
    <property type="entry name" value="Kazal-type serine protease inhibitors"/>
    <property type="match status" value="1"/>
</dbReference>
<dbReference type="KEGG" id="hro:HELRODRAFT_189692"/>
<evidence type="ECO:0000313" key="6">
    <source>
        <dbReference type="EMBL" id="ESN91330.1"/>
    </source>
</evidence>
<dbReference type="OrthoDB" id="6118832at2759"/>
<dbReference type="Proteomes" id="UP000015101">
    <property type="component" value="Unassembled WGS sequence"/>
</dbReference>
<dbReference type="PANTHER" id="PTHR14186">
    <property type="entry name" value="INSULIN-LIKE GROWTH FACTOR BINDING PROTEIN-RELATED"/>
    <property type="match status" value="1"/>
</dbReference>
<feature type="domain" description="Ig-like" evidence="4">
    <location>
        <begin position="172"/>
        <end position="264"/>
    </location>
</feature>
<dbReference type="InterPro" id="IPR002350">
    <property type="entry name" value="Kazal_dom"/>
</dbReference>
<keyword evidence="2" id="KW-0964">Secreted</keyword>
<evidence type="ECO:0000256" key="1">
    <source>
        <dbReference type="ARBA" id="ARBA00004613"/>
    </source>
</evidence>
<name>T1FR94_HELRO</name>
<dbReference type="AlphaFoldDB" id="T1FR94"/>
<keyword evidence="3" id="KW-0732">Signal</keyword>
<keyword evidence="8" id="KW-1185">Reference proteome</keyword>
<dbReference type="InterPro" id="IPR003598">
    <property type="entry name" value="Ig_sub2"/>
</dbReference>
<evidence type="ECO:0000256" key="2">
    <source>
        <dbReference type="ARBA" id="ARBA00022525"/>
    </source>
</evidence>
<comment type="subcellular location">
    <subcellularLocation>
        <location evidence="1">Secreted</location>
    </subcellularLocation>
</comment>
<sequence length="356" mass="40334">MDKTCRNKDINGDNCCSNEDSHSTFNICDQMTLSLMTPSRQTLLYNTPAVFICKAHVLPLYLNGSGEGELTVPPHITVNVQWFLNNNEHLVNNKEGTIKIWQREEKLNLKMSVLRLAGAYVRRAGNVECRASVDQWIKYAGSAWTRSKGVITTRSLTKLTVLRNITEVRGFPKLHMEPVAGDLLALSGRHVLLKCEGYARPSPSVLWLKNGMEPIDNLTDSRYVLFNPGLLRIENLRREDAGLFECRANNTFGTNVGQINLIVTEEPCDLIHCKFGAKCVFQRGEAICDCMHKCLHEKQNLLCSEEGVTYQNYCEVQFEQCQKQKLITIIHRGKCDLRTRKHGSGSSYISFFMPNT</sequence>
<gene>
    <name evidence="7" type="primary">20211341</name>
    <name evidence="6" type="ORF">HELRODRAFT_189692</name>
</gene>
<reference evidence="8" key="1">
    <citation type="submission" date="2012-12" db="EMBL/GenBank/DDBJ databases">
        <authorList>
            <person name="Hellsten U."/>
            <person name="Grimwood J."/>
            <person name="Chapman J.A."/>
            <person name="Shapiro H."/>
            <person name="Aerts A."/>
            <person name="Otillar R.P."/>
            <person name="Terry A.Y."/>
            <person name="Boore J.L."/>
            <person name="Simakov O."/>
            <person name="Marletaz F."/>
            <person name="Cho S.-J."/>
            <person name="Edsinger-Gonzales E."/>
            <person name="Havlak P."/>
            <person name="Kuo D.-H."/>
            <person name="Larsson T."/>
            <person name="Lv J."/>
            <person name="Arendt D."/>
            <person name="Savage R."/>
            <person name="Osoegawa K."/>
            <person name="de Jong P."/>
            <person name="Lindberg D.R."/>
            <person name="Seaver E.C."/>
            <person name="Weisblat D.A."/>
            <person name="Putnam N.H."/>
            <person name="Grigoriev I.V."/>
            <person name="Rokhsar D.S."/>
        </authorList>
    </citation>
    <scope>NUCLEOTIDE SEQUENCE</scope>
</reference>
<dbReference type="EMBL" id="AMQM01002027">
    <property type="status" value="NOT_ANNOTATED_CDS"/>
    <property type="molecule type" value="Genomic_DNA"/>
</dbReference>
<protein>
    <recommendedName>
        <fullName evidence="9">Ig-like domain-containing protein</fullName>
    </recommendedName>
</protein>
<dbReference type="InParanoid" id="T1FR94"/>
<dbReference type="InterPro" id="IPR003599">
    <property type="entry name" value="Ig_sub"/>
</dbReference>
<dbReference type="SMART" id="SM00280">
    <property type="entry name" value="KAZAL"/>
    <property type="match status" value="1"/>
</dbReference>
<accession>T1FR94</accession>
<dbReference type="eggNOG" id="KOG4475">
    <property type="taxonomic scope" value="Eukaryota"/>
</dbReference>
<proteinExistence type="predicted"/>
<evidence type="ECO:0008006" key="9">
    <source>
        <dbReference type="Google" id="ProtNLM"/>
    </source>
</evidence>
<dbReference type="Pfam" id="PF07648">
    <property type="entry name" value="Kazal_2"/>
    <property type="match status" value="1"/>
</dbReference>
<dbReference type="SUPFAM" id="SSF48726">
    <property type="entry name" value="Immunoglobulin"/>
    <property type="match status" value="1"/>
</dbReference>
<evidence type="ECO:0000259" key="5">
    <source>
        <dbReference type="PROSITE" id="PS51465"/>
    </source>
</evidence>
<dbReference type="EMBL" id="KB097700">
    <property type="protein sequence ID" value="ESN91330.1"/>
    <property type="molecule type" value="Genomic_DNA"/>
</dbReference>
<dbReference type="PROSITE" id="PS50835">
    <property type="entry name" value="IG_LIKE"/>
    <property type="match status" value="1"/>
</dbReference>
<dbReference type="InterPro" id="IPR007110">
    <property type="entry name" value="Ig-like_dom"/>
</dbReference>
<feature type="domain" description="Kazal-like" evidence="5">
    <location>
        <begin position="282"/>
        <end position="337"/>
    </location>
</feature>
<evidence type="ECO:0000313" key="7">
    <source>
        <dbReference type="EnsemblMetazoa" id="HelroP189692"/>
    </source>
</evidence>